<comment type="caution">
    <text evidence="1">The sequence shown here is derived from an EMBL/GenBank/DDBJ whole genome shotgun (WGS) entry which is preliminary data.</text>
</comment>
<evidence type="ECO:0000313" key="1">
    <source>
        <dbReference type="EMBL" id="RMM12348.1"/>
    </source>
</evidence>
<proteinExistence type="predicted"/>
<dbReference type="AlphaFoldDB" id="A0A0P9K960"/>
<dbReference type="EMBL" id="RBOC01000051">
    <property type="protein sequence ID" value="RMM12348.1"/>
    <property type="molecule type" value="Genomic_DNA"/>
</dbReference>
<name>A0A0P9K960_9PSED</name>
<evidence type="ECO:0000313" key="2">
    <source>
        <dbReference type="Proteomes" id="UP000278587"/>
    </source>
</evidence>
<accession>A0A0P9K960</accession>
<dbReference type="RefSeq" id="WP_235812478.1">
    <property type="nucleotide sequence ID" value="NZ_LJPW01000100.1"/>
</dbReference>
<protein>
    <submittedName>
        <fullName evidence="1">Uncharacterized protein</fullName>
    </submittedName>
</protein>
<sequence>MINEFEEIDEEIETLRCLLAGSRDRIKFLQGEIARFESIFEPTHLMCLRGGEKLLELCAPDGTFIGVSWNDMAQVLAAMVQASPIGSGKAPKIVDSLQADNAQLKARCDELEKDREALEYLMGQFEVEVCVCDRCYDEKEMKDSDSANYLRRYLSKPAGSNSHE</sequence>
<gene>
    <name evidence="1" type="ORF">ALQ84_04417</name>
</gene>
<organism evidence="1 2">
    <name type="scientific">Pseudomonas caricapapayae</name>
    <dbReference type="NCBI Taxonomy" id="46678"/>
    <lineage>
        <taxon>Bacteria</taxon>
        <taxon>Pseudomonadati</taxon>
        <taxon>Pseudomonadota</taxon>
        <taxon>Gammaproteobacteria</taxon>
        <taxon>Pseudomonadales</taxon>
        <taxon>Pseudomonadaceae</taxon>
        <taxon>Pseudomonas</taxon>
    </lineage>
</organism>
<dbReference type="Proteomes" id="UP000278587">
    <property type="component" value="Unassembled WGS sequence"/>
</dbReference>
<reference evidence="1 2" key="1">
    <citation type="submission" date="2018-08" db="EMBL/GenBank/DDBJ databases">
        <title>Recombination of ecologically and evolutionarily significant loci maintains genetic cohesion in the Pseudomonas syringae species complex.</title>
        <authorList>
            <person name="Dillon M."/>
            <person name="Thakur S."/>
            <person name="Almeida R.N.D."/>
            <person name="Weir B.S."/>
            <person name="Guttman D.S."/>
        </authorList>
    </citation>
    <scope>NUCLEOTIDE SEQUENCE [LARGE SCALE GENOMIC DNA]</scope>
    <source>
        <strain evidence="1 2">ICMP 4086</strain>
    </source>
</reference>